<organism evidence="1 2">
    <name type="scientific">Aneurinibacillus thermoaerophilus</name>
    <dbReference type="NCBI Taxonomy" id="143495"/>
    <lineage>
        <taxon>Bacteria</taxon>
        <taxon>Bacillati</taxon>
        <taxon>Bacillota</taxon>
        <taxon>Bacilli</taxon>
        <taxon>Bacillales</taxon>
        <taxon>Paenibacillaceae</taxon>
        <taxon>Aneurinibacillus group</taxon>
        <taxon>Aneurinibacillus</taxon>
    </lineage>
</organism>
<evidence type="ECO:0000313" key="1">
    <source>
        <dbReference type="EMBL" id="SDH77014.1"/>
    </source>
</evidence>
<dbReference type="GO" id="GO:0006313">
    <property type="term" value="P:DNA transposition"/>
    <property type="evidence" value="ECO:0007669"/>
    <property type="project" value="InterPro"/>
</dbReference>
<dbReference type="InterPro" id="IPR002514">
    <property type="entry name" value="Transposase_8"/>
</dbReference>
<dbReference type="GO" id="GO:0003677">
    <property type="term" value="F:DNA binding"/>
    <property type="evidence" value="ECO:0007669"/>
    <property type="project" value="InterPro"/>
</dbReference>
<dbReference type="Pfam" id="PF01527">
    <property type="entry name" value="HTH_Tnp_1"/>
    <property type="match status" value="1"/>
</dbReference>
<dbReference type="Gene3D" id="1.10.10.60">
    <property type="entry name" value="Homeodomain-like"/>
    <property type="match status" value="1"/>
</dbReference>
<protein>
    <submittedName>
        <fullName evidence="1">Transposase</fullName>
    </submittedName>
</protein>
<name>A0A1G8F4F5_ANETH</name>
<dbReference type="EMBL" id="FNDE01000056">
    <property type="protein sequence ID" value="SDH77014.1"/>
    <property type="molecule type" value="Genomic_DNA"/>
</dbReference>
<evidence type="ECO:0000313" key="2">
    <source>
        <dbReference type="Proteomes" id="UP000198956"/>
    </source>
</evidence>
<sequence length="165" mass="19107">MAKGKWQEWVTPEGLTLLEGWARDGLTDEQIAKNIGISTSTLYEWKKKYSEISEALKKGKEVIDLEVENALLKRALGYRYDEVTKERCAIRDENGEIVGYEMVVTKVTTKEVQPDVTAQIFWLKNRQSDKWRDKQNIEHSGQINQKMDMSGLSVEELRRLAKLDQ</sequence>
<dbReference type="Proteomes" id="UP000198956">
    <property type="component" value="Unassembled WGS sequence"/>
</dbReference>
<proteinExistence type="predicted"/>
<dbReference type="OrthoDB" id="5868871at2"/>
<reference evidence="1 2" key="1">
    <citation type="submission" date="2016-10" db="EMBL/GenBank/DDBJ databases">
        <authorList>
            <person name="de Groot N.N."/>
        </authorList>
    </citation>
    <scope>NUCLEOTIDE SEQUENCE [LARGE SCALE GENOMIC DNA]</scope>
    <source>
        <strain evidence="1 2">L 420-91</strain>
    </source>
</reference>
<dbReference type="RefSeq" id="WP_091261417.1">
    <property type="nucleotide sequence ID" value="NZ_FNDE01000056.1"/>
</dbReference>
<accession>A0A1G8F4F5</accession>
<dbReference type="SUPFAM" id="SSF46689">
    <property type="entry name" value="Homeodomain-like"/>
    <property type="match status" value="1"/>
</dbReference>
<dbReference type="GO" id="GO:0004803">
    <property type="term" value="F:transposase activity"/>
    <property type="evidence" value="ECO:0007669"/>
    <property type="project" value="InterPro"/>
</dbReference>
<gene>
    <name evidence="1" type="ORF">SAMN04489735_10563</name>
</gene>
<dbReference type="AlphaFoldDB" id="A0A1G8F4F5"/>
<dbReference type="InterPro" id="IPR009057">
    <property type="entry name" value="Homeodomain-like_sf"/>
</dbReference>